<dbReference type="PROSITE" id="PS00374">
    <property type="entry name" value="MGMT"/>
    <property type="match status" value="1"/>
</dbReference>
<dbReference type="OrthoDB" id="9802228at2"/>
<keyword evidence="4" id="KW-0227">DNA damage</keyword>
<dbReference type="PANTHER" id="PTHR10815">
    <property type="entry name" value="METHYLATED-DNA--PROTEIN-CYSTEINE METHYLTRANSFERASE"/>
    <property type="match status" value="1"/>
</dbReference>
<protein>
    <submittedName>
        <fullName evidence="8">Methylated-DNA--[protein]-cysteine S-methyltransferase</fullName>
    </submittedName>
</protein>
<dbReference type="EMBL" id="QUSW01000005">
    <property type="protein sequence ID" value="RQP23045.1"/>
    <property type="molecule type" value="Genomic_DNA"/>
</dbReference>
<reference evidence="8 9" key="2">
    <citation type="submission" date="2018-12" db="EMBL/GenBank/DDBJ databases">
        <title>Rhizobacter gummiphilus sp. nov., a rubber-degrading bacterium isolated from the soil of a botanical garden in Japan.</title>
        <authorList>
            <person name="Shunsuke S.S."/>
        </authorList>
    </citation>
    <scope>NUCLEOTIDE SEQUENCE [LARGE SCALE GENOMIC DNA]</scope>
    <source>
        <strain evidence="8 9">S-16</strain>
    </source>
</reference>
<feature type="domain" description="Methylated-DNA-[protein]-cysteine S-methyltransferase DNA binding" evidence="7">
    <location>
        <begin position="89"/>
        <end position="170"/>
    </location>
</feature>
<dbReference type="SUPFAM" id="SSF46767">
    <property type="entry name" value="Methylated DNA-protein cysteine methyltransferase, C-terminal domain"/>
    <property type="match status" value="1"/>
</dbReference>
<evidence type="ECO:0000313" key="9">
    <source>
        <dbReference type="Proteomes" id="UP000267464"/>
    </source>
</evidence>
<sequence length="183" mass="19194">MSAALGFALFPTAIGHCAVAWGEHGIVCMQLPQTSEAGTRSRMGRRYPGVPETEAPADVQQVMQQVTALLDGDDVDLSQVPLDMDGIPEFHRRVYEITQAIPRGQTLTYGEVAAKINAPGAARAVGQALGANPFAPIVPCHRVLAAGTQLGGFSARGGLSTKLKMLGIEGARITEAQSPGLFD</sequence>
<evidence type="ECO:0000256" key="2">
    <source>
        <dbReference type="ARBA" id="ARBA00022603"/>
    </source>
</evidence>
<evidence type="ECO:0000256" key="6">
    <source>
        <dbReference type="ARBA" id="ARBA00049348"/>
    </source>
</evidence>
<keyword evidence="2 8" id="KW-0489">Methyltransferase</keyword>
<dbReference type="GO" id="GO:0006281">
    <property type="term" value="P:DNA repair"/>
    <property type="evidence" value="ECO:0007669"/>
    <property type="project" value="UniProtKB-KW"/>
</dbReference>
<dbReference type="GO" id="GO:0003908">
    <property type="term" value="F:methylated-DNA-[protein]-cysteine S-methyltransferase activity"/>
    <property type="evidence" value="ECO:0007669"/>
    <property type="project" value="UniProtKB-EC"/>
</dbReference>
<dbReference type="RefSeq" id="WP_124541789.1">
    <property type="nucleotide sequence ID" value="NZ_QUSW01000005.1"/>
</dbReference>
<evidence type="ECO:0000256" key="5">
    <source>
        <dbReference type="ARBA" id="ARBA00023204"/>
    </source>
</evidence>
<evidence type="ECO:0000259" key="7">
    <source>
        <dbReference type="Pfam" id="PF01035"/>
    </source>
</evidence>
<dbReference type="PANTHER" id="PTHR10815:SF5">
    <property type="entry name" value="METHYLATED-DNA--PROTEIN-CYSTEINE METHYLTRANSFERASE"/>
    <property type="match status" value="1"/>
</dbReference>
<dbReference type="InterPro" id="IPR036631">
    <property type="entry name" value="MGMT_N_sf"/>
</dbReference>
<proteinExistence type="predicted"/>
<dbReference type="InterPro" id="IPR036388">
    <property type="entry name" value="WH-like_DNA-bd_sf"/>
</dbReference>
<evidence type="ECO:0000313" key="8">
    <source>
        <dbReference type="EMBL" id="RQP23045.1"/>
    </source>
</evidence>
<dbReference type="NCBIfam" id="TIGR00589">
    <property type="entry name" value="ogt"/>
    <property type="match status" value="1"/>
</dbReference>
<comment type="catalytic activity">
    <reaction evidence="1">
        <text>a 4-O-methyl-thymidine in DNA + L-cysteinyl-[protein] = a thymidine in DNA + S-methyl-L-cysteinyl-[protein]</text>
        <dbReference type="Rhea" id="RHEA:53428"/>
        <dbReference type="Rhea" id="RHEA-COMP:10131"/>
        <dbReference type="Rhea" id="RHEA-COMP:10132"/>
        <dbReference type="Rhea" id="RHEA-COMP:13555"/>
        <dbReference type="Rhea" id="RHEA-COMP:13556"/>
        <dbReference type="ChEBI" id="CHEBI:29950"/>
        <dbReference type="ChEBI" id="CHEBI:82612"/>
        <dbReference type="ChEBI" id="CHEBI:137386"/>
        <dbReference type="ChEBI" id="CHEBI:137387"/>
        <dbReference type="EC" id="2.1.1.63"/>
    </reaction>
</comment>
<name>A0A3N7JVZ5_9BURK</name>
<dbReference type="Gene3D" id="1.10.10.10">
    <property type="entry name" value="Winged helix-like DNA-binding domain superfamily/Winged helix DNA-binding domain"/>
    <property type="match status" value="1"/>
</dbReference>
<dbReference type="Pfam" id="PF01035">
    <property type="entry name" value="DNA_binding_1"/>
    <property type="match status" value="1"/>
</dbReference>
<keyword evidence="5" id="KW-0234">DNA repair</keyword>
<gene>
    <name evidence="8" type="ORF">DZC73_18125</name>
</gene>
<keyword evidence="3 8" id="KW-0808">Transferase</keyword>
<comment type="caution">
    <text evidence="8">The sequence shown here is derived from an EMBL/GenBank/DDBJ whole genome shotgun (WGS) entry which is preliminary data.</text>
</comment>
<dbReference type="Proteomes" id="UP000267464">
    <property type="component" value="Unassembled WGS sequence"/>
</dbReference>
<evidence type="ECO:0000256" key="3">
    <source>
        <dbReference type="ARBA" id="ARBA00022679"/>
    </source>
</evidence>
<organism evidence="8 9">
    <name type="scientific">Piscinibacter terrae</name>
    <dbReference type="NCBI Taxonomy" id="2496871"/>
    <lineage>
        <taxon>Bacteria</taxon>
        <taxon>Pseudomonadati</taxon>
        <taxon>Pseudomonadota</taxon>
        <taxon>Betaproteobacteria</taxon>
        <taxon>Burkholderiales</taxon>
        <taxon>Sphaerotilaceae</taxon>
        <taxon>Piscinibacter</taxon>
    </lineage>
</organism>
<dbReference type="SUPFAM" id="SSF53155">
    <property type="entry name" value="Methylated DNA-protein cysteine methyltransferase domain"/>
    <property type="match status" value="1"/>
</dbReference>
<dbReference type="Gene3D" id="3.30.160.70">
    <property type="entry name" value="Methylated DNA-protein cysteine methyltransferase domain"/>
    <property type="match status" value="1"/>
</dbReference>
<dbReference type="InterPro" id="IPR001497">
    <property type="entry name" value="MethylDNA_cys_MeTrfase_AS"/>
</dbReference>
<reference evidence="8 9" key="1">
    <citation type="submission" date="2018-08" db="EMBL/GenBank/DDBJ databases">
        <authorList>
            <person name="Khan S.A."/>
            <person name="Jeon C.O."/>
            <person name="Chun B.H."/>
            <person name="Jeong S.E."/>
        </authorList>
    </citation>
    <scope>NUCLEOTIDE SEQUENCE [LARGE SCALE GENOMIC DNA]</scope>
    <source>
        <strain evidence="8 9">S-16</strain>
    </source>
</reference>
<accession>A0A3N7JVZ5</accession>
<dbReference type="AlphaFoldDB" id="A0A3N7JVZ5"/>
<evidence type="ECO:0000256" key="1">
    <source>
        <dbReference type="ARBA" id="ARBA00001286"/>
    </source>
</evidence>
<dbReference type="GO" id="GO:0032259">
    <property type="term" value="P:methylation"/>
    <property type="evidence" value="ECO:0007669"/>
    <property type="project" value="UniProtKB-KW"/>
</dbReference>
<evidence type="ECO:0000256" key="4">
    <source>
        <dbReference type="ARBA" id="ARBA00022763"/>
    </source>
</evidence>
<dbReference type="InterPro" id="IPR036217">
    <property type="entry name" value="MethylDNA_cys_MeTrfase_DNAb"/>
</dbReference>
<keyword evidence="9" id="KW-1185">Reference proteome</keyword>
<dbReference type="InterPro" id="IPR014048">
    <property type="entry name" value="MethylDNA_cys_MeTrfase_DNA-bd"/>
</dbReference>
<dbReference type="CDD" id="cd06445">
    <property type="entry name" value="ATase"/>
    <property type="match status" value="1"/>
</dbReference>
<comment type="catalytic activity">
    <reaction evidence="6">
        <text>a 6-O-methyl-2'-deoxyguanosine in DNA + L-cysteinyl-[protein] = S-methyl-L-cysteinyl-[protein] + a 2'-deoxyguanosine in DNA</text>
        <dbReference type="Rhea" id="RHEA:24000"/>
        <dbReference type="Rhea" id="RHEA-COMP:10131"/>
        <dbReference type="Rhea" id="RHEA-COMP:10132"/>
        <dbReference type="Rhea" id="RHEA-COMP:11367"/>
        <dbReference type="Rhea" id="RHEA-COMP:11368"/>
        <dbReference type="ChEBI" id="CHEBI:29950"/>
        <dbReference type="ChEBI" id="CHEBI:82612"/>
        <dbReference type="ChEBI" id="CHEBI:85445"/>
        <dbReference type="ChEBI" id="CHEBI:85448"/>
        <dbReference type="EC" id="2.1.1.63"/>
    </reaction>
</comment>